<accession>A0ABW5P439</accession>
<organism evidence="1 2">
    <name type="scientific">Deinococcus taklimakanensis</name>
    <dbReference type="NCBI Taxonomy" id="536443"/>
    <lineage>
        <taxon>Bacteria</taxon>
        <taxon>Thermotogati</taxon>
        <taxon>Deinococcota</taxon>
        <taxon>Deinococci</taxon>
        <taxon>Deinococcales</taxon>
        <taxon>Deinococcaceae</taxon>
        <taxon>Deinococcus</taxon>
    </lineage>
</organism>
<gene>
    <name evidence="1" type="ORF">ACFSR9_10865</name>
</gene>
<keyword evidence="2" id="KW-1185">Reference proteome</keyword>
<reference evidence="2" key="1">
    <citation type="journal article" date="2019" name="Int. J. Syst. Evol. Microbiol.">
        <title>The Global Catalogue of Microorganisms (GCM) 10K type strain sequencing project: providing services to taxonomists for standard genome sequencing and annotation.</title>
        <authorList>
            <consortium name="The Broad Institute Genomics Platform"/>
            <consortium name="The Broad Institute Genome Sequencing Center for Infectious Disease"/>
            <person name="Wu L."/>
            <person name="Ma J."/>
        </authorList>
    </citation>
    <scope>NUCLEOTIDE SEQUENCE [LARGE SCALE GENOMIC DNA]</scope>
    <source>
        <strain evidence="2">KCTC 33842</strain>
    </source>
</reference>
<evidence type="ECO:0000313" key="2">
    <source>
        <dbReference type="Proteomes" id="UP001597475"/>
    </source>
</evidence>
<sequence length="161" mass="17930">MPDSVPDFAPDSRPEAALLEEGDRLARFMAQRLPATLRDQARLSLIGRSLAVNLVNAFVPTVEHVTRHAGRPLHAQLTTDERGRALVQVITPDGEEHDRLPVDDLLRDLLTVRGQWHPAVWEKVQDAVTGSEHHATRALADALRSKAVLTALQRQLQLLLR</sequence>
<comment type="caution">
    <text evidence="1">The sequence shown here is derived from an EMBL/GenBank/DDBJ whole genome shotgun (WGS) entry which is preliminary data.</text>
</comment>
<dbReference type="Proteomes" id="UP001597475">
    <property type="component" value="Unassembled WGS sequence"/>
</dbReference>
<dbReference type="EMBL" id="JBHUMK010000048">
    <property type="protein sequence ID" value="MFD2609930.1"/>
    <property type="molecule type" value="Genomic_DNA"/>
</dbReference>
<name>A0ABW5P439_9DEIO</name>
<dbReference type="RefSeq" id="WP_386845685.1">
    <property type="nucleotide sequence ID" value="NZ_JBHUMK010000048.1"/>
</dbReference>
<evidence type="ECO:0000313" key="1">
    <source>
        <dbReference type="EMBL" id="MFD2609930.1"/>
    </source>
</evidence>
<proteinExistence type="predicted"/>
<protein>
    <submittedName>
        <fullName evidence="1">Uncharacterized protein</fullName>
    </submittedName>
</protein>